<evidence type="ECO:0000256" key="1">
    <source>
        <dbReference type="SAM" id="SignalP"/>
    </source>
</evidence>
<protein>
    <recommendedName>
        <fullName evidence="4">Secreted protein</fullName>
    </recommendedName>
</protein>
<sequence>MKSYTCVRWGSLLLFSWIISAAEIDYARNGFPEGCVVNGQFYAVGDTFIPDPANYPCAEHICVKGDDGPLEIMTMHLQKPVFEILAVCQKSRNIRWSKKILYVKLKMRISWILWHFFTIQFQSNHVI</sequence>
<feature type="signal peptide" evidence="1">
    <location>
        <begin position="1"/>
        <end position="21"/>
    </location>
</feature>
<evidence type="ECO:0000313" key="2">
    <source>
        <dbReference type="EnsemblMetazoa" id="G5252.1:cds"/>
    </source>
</evidence>
<reference evidence="2" key="1">
    <citation type="submission" date="2022-08" db="UniProtKB">
        <authorList>
            <consortium name="EnsemblMetazoa"/>
        </authorList>
    </citation>
    <scope>IDENTIFICATION</scope>
    <source>
        <strain evidence="2">05x7-T-G4-1.051#20</strain>
    </source>
</reference>
<proteinExistence type="predicted"/>
<accession>A0A8W8NCK3</accession>
<keyword evidence="1" id="KW-0732">Signal</keyword>
<dbReference type="AlphaFoldDB" id="A0A8W8NCK3"/>
<evidence type="ECO:0008006" key="4">
    <source>
        <dbReference type="Google" id="ProtNLM"/>
    </source>
</evidence>
<dbReference type="EnsemblMetazoa" id="G5252.1">
    <property type="protein sequence ID" value="G5252.1:cds"/>
    <property type="gene ID" value="G5252"/>
</dbReference>
<evidence type="ECO:0000313" key="3">
    <source>
        <dbReference type="Proteomes" id="UP000005408"/>
    </source>
</evidence>
<feature type="chain" id="PRO_5036450914" description="Secreted protein" evidence="1">
    <location>
        <begin position="22"/>
        <end position="127"/>
    </location>
</feature>
<dbReference type="Proteomes" id="UP000005408">
    <property type="component" value="Unassembled WGS sequence"/>
</dbReference>
<name>A0A8W8NCK3_MAGGI</name>
<organism evidence="2 3">
    <name type="scientific">Magallana gigas</name>
    <name type="common">Pacific oyster</name>
    <name type="synonym">Crassostrea gigas</name>
    <dbReference type="NCBI Taxonomy" id="29159"/>
    <lineage>
        <taxon>Eukaryota</taxon>
        <taxon>Metazoa</taxon>
        <taxon>Spiralia</taxon>
        <taxon>Lophotrochozoa</taxon>
        <taxon>Mollusca</taxon>
        <taxon>Bivalvia</taxon>
        <taxon>Autobranchia</taxon>
        <taxon>Pteriomorphia</taxon>
        <taxon>Ostreida</taxon>
        <taxon>Ostreoidea</taxon>
        <taxon>Ostreidae</taxon>
        <taxon>Magallana</taxon>
    </lineage>
</organism>
<keyword evidence="3" id="KW-1185">Reference proteome</keyword>